<reference evidence="2" key="1">
    <citation type="submission" date="2020-11" db="EMBL/GenBank/DDBJ databases">
        <title>Nocardioides sp. CBS4Y-1, whole genome shotgun sequence.</title>
        <authorList>
            <person name="Tuo L."/>
        </authorList>
    </citation>
    <scope>NUCLEOTIDE SEQUENCE</scope>
    <source>
        <strain evidence="2">CBS4Y-1</strain>
    </source>
</reference>
<evidence type="ECO:0000313" key="2">
    <source>
        <dbReference type="EMBL" id="MBF4161023.1"/>
    </source>
</evidence>
<accession>A0A930UUD7</accession>
<feature type="region of interest" description="Disordered" evidence="1">
    <location>
        <begin position="1"/>
        <end position="28"/>
    </location>
</feature>
<dbReference type="Proteomes" id="UP000656804">
    <property type="component" value="Unassembled WGS sequence"/>
</dbReference>
<sequence length="229" mass="24303">MGTSSDHSGGVGAAWQKARKSGRDWANAGGGSGPGLVKLVADAAAALAGYEGTSAARAAAPGLARIGGLAAGPPDQNLNDAFRREGLDDLVGRPLEEVHAALVDYIAGDPEDRDADLVRSAADEAVTEVLESADDLDNIVIDQATAERMMQRYLTEWLTRLITRELSTAITDPNPHEAERRSSEIREYVTERLANVIADRAITSIDWAGPDGAREARQILDGAREVFAE</sequence>
<dbReference type="EMBL" id="JADIVZ010000002">
    <property type="protein sequence ID" value="MBF4161023.1"/>
    <property type="molecule type" value="Genomic_DNA"/>
</dbReference>
<dbReference type="AlphaFoldDB" id="A0A930UUD7"/>
<protein>
    <submittedName>
        <fullName evidence="2">Uncharacterized protein</fullName>
    </submittedName>
</protein>
<evidence type="ECO:0000256" key="1">
    <source>
        <dbReference type="SAM" id="MobiDB-lite"/>
    </source>
</evidence>
<evidence type="ECO:0000313" key="3">
    <source>
        <dbReference type="Proteomes" id="UP000656804"/>
    </source>
</evidence>
<gene>
    <name evidence="2" type="ORF">ISG29_04925</name>
</gene>
<proteinExistence type="predicted"/>
<keyword evidence="3" id="KW-1185">Reference proteome</keyword>
<name>A0A930UUD7_9ACTN</name>
<dbReference type="RefSeq" id="WP_194502299.1">
    <property type="nucleotide sequence ID" value="NZ_JADIVZ010000002.1"/>
</dbReference>
<organism evidence="2 3">
    <name type="scientific">Nocardioides acrostichi</name>
    <dbReference type="NCBI Taxonomy" id="2784339"/>
    <lineage>
        <taxon>Bacteria</taxon>
        <taxon>Bacillati</taxon>
        <taxon>Actinomycetota</taxon>
        <taxon>Actinomycetes</taxon>
        <taxon>Propionibacteriales</taxon>
        <taxon>Nocardioidaceae</taxon>
        <taxon>Nocardioides</taxon>
    </lineage>
</organism>
<comment type="caution">
    <text evidence="2">The sequence shown here is derived from an EMBL/GenBank/DDBJ whole genome shotgun (WGS) entry which is preliminary data.</text>
</comment>